<sequence length="449" mass="49554">MSPSLPPTNLEAGIPAASSSRRTNASGLSAIIVSIIHITTQVTNRLNDLKKTIDGIPRSLQGISSELPTYRLVLKRIQEAEETGRIPEDSREVLKPLLKDMKEHFVAMSEIVDKMRPKNSRYDDKIKYHESVIRGYFSTLSLERLVSGPGNDRAASSQASLVPTSNCPFGQNPDFIERPVLAAAMAQNGPGSRRALVGGAGMGKSQLAISYGHRVRQASPNTWVFWVDTKTAAKFEQGYRDIADLVRIVGRKDRDANILSLVYEWLRNTRNGRWVMILDNADDVAVLTHRPSSRQPSQPNKQLCDFLPQSLNGSILATSRSSAAANLVIGNDKHIIAVEPMTEAEAMALLRSRLEEIYEDTELKSLLKLTGCIPLAVAQAADYMGRRSLLISEYIQELQKGNKPAASPLSESSPQPRRDQGPSNSLVAGWKGTREKLRTRFSKEKTAKK</sequence>
<proteinExistence type="predicted"/>
<evidence type="ECO:0000313" key="3">
    <source>
        <dbReference type="EMBL" id="KAF2828904.1"/>
    </source>
</evidence>
<dbReference type="Gene3D" id="3.40.50.300">
    <property type="entry name" value="P-loop containing nucleotide triphosphate hydrolases"/>
    <property type="match status" value="1"/>
</dbReference>
<dbReference type="EMBL" id="MU006222">
    <property type="protein sequence ID" value="KAF2828904.1"/>
    <property type="molecule type" value="Genomic_DNA"/>
</dbReference>
<dbReference type="PANTHER" id="PTHR35205:SF1">
    <property type="entry name" value="ZU5 DOMAIN-CONTAINING PROTEIN"/>
    <property type="match status" value="1"/>
</dbReference>
<feature type="domain" description="NACHT-NTPase and P-loop NTPases N-terminal" evidence="2">
    <location>
        <begin position="32"/>
        <end position="124"/>
    </location>
</feature>
<dbReference type="PANTHER" id="PTHR35205">
    <property type="entry name" value="NB-ARC AND TPR DOMAIN PROTEIN"/>
    <property type="match status" value="1"/>
</dbReference>
<dbReference type="OrthoDB" id="20872at2759"/>
<dbReference type="InterPro" id="IPR027417">
    <property type="entry name" value="P-loop_NTPase"/>
</dbReference>
<name>A0A6A7A7X3_9PLEO</name>
<evidence type="ECO:0000313" key="4">
    <source>
        <dbReference type="Proteomes" id="UP000799424"/>
    </source>
</evidence>
<feature type="compositionally biased region" description="Basic and acidic residues" evidence="1">
    <location>
        <begin position="432"/>
        <end position="449"/>
    </location>
</feature>
<evidence type="ECO:0000259" key="2">
    <source>
        <dbReference type="Pfam" id="PF17107"/>
    </source>
</evidence>
<keyword evidence="4" id="KW-1185">Reference proteome</keyword>
<protein>
    <recommendedName>
        <fullName evidence="2">NACHT-NTPase and P-loop NTPases N-terminal domain-containing protein</fullName>
    </recommendedName>
</protein>
<gene>
    <name evidence="3" type="ORF">CC86DRAFT_454536</name>
</gene>
<dbReference type="Proteomes" id="UP000799424">
    <property type="component" value="Unassembled WGS sequence"/>
</dbReference>
<dbReference type="InterPro" id="IPR031352">
    <property type="entry name" value="SesA"/>
</dbReference>
<dbReference type="Pfam" id="PF17107">
    <property type="entry name" value="SesA"/>
    <property type="match status" value="1"/>
</dbReference>
<accession>A0A6A7A7X3</accession>
<organism evidence="3 4">
    <name type="scientific">Ophiobolus disseminans</name>
    <dbReference type="NCBI Taxonomy" id="1469910"/>
    <lineage>
        <taxon>Eukaryota</taxon>
        <taxon>Fungi</taxon>
        <taxon>Dikarya</taxon>
        <taxon>Ascomycota</taxon>
        <taxon>Pezizomycotina</taxon>
        <taxon>Dothideomycetes</taxon>
        <taxon>Pleosporomycetidae</taxon>
        <taxon>Pleosporales</taxon>
        <taxon>Pleosporineae</taxon>
        <taxon>Phaeosphaeriaceae</taxon>
        <taxon>Ophiobolus</taxon>
    </lineage>
</organism>
<feature type="compositionally biased region" description="Polar residues" evidence="1">
    <location>
        <begin position="409"/>
        <end position="426"/>
    </location>
</feature>
<feature type="region of interest" description="Disordered" evidence="1">
    <location>
        <begin position="1"/>
        <end position="21"/>
    </location>
</feature>
<reference evidence="3" key="1">
    <citation type="journal article" date="2020" name="Stud. Mycol.">
        <title>101 Dothideomycetes genomes: a test case for predicting lifestyles and emergence of pathogens.</title>
        <authorList>
            <person name="Haridas S."/>
            <person name="Albert R."/>
            <person name="Binder M."/>
            <person name="Bloem J."/>
            <person name="Labutti K."/>
            <person name="Salamov A."/>
            <person name="Andreopoulos B."/>
            <person name="Baker S."/>
            <person name="Barry K."/>
            <person name="Bills G."/>
            <person name="Bluhm B."/>
            <person name="Cannon C."/>
            <person name="Castanera R."/>
            <person name="Culley D."/>
            <person name="Daum C."/>
            <person name="Ezra D."/>
            <person name="Gonzalez J."/>
            <person name="Henrissat B."/>
            <person name="Kuo A."/>
            <person name="Liang C."/>
            <person name="Lipzen A."/>
            <person name="Lutzoni F."/>
            <person name="Magnuson J."/>
            <person name="Mondo S."/>
            <person name="Nolan M."/>
            <person name="Ohm R."/>
            <person name="Pangilinan J."/>
            <person name="Park H.-J."/>
            <person name="Ramirez L."/>
            <person name="Alfaro M."/>
            <person name="Sun H."/>
            <person name="Tritt A."/>
            <person name="Yoshinaga Y."/>
            <person name="Zwiers L.-H."/>
            <person name="Turgeon B."/>
            <person name="Goodwin S."/>
            <person name="Spatafora J."/>
            <person name="Crous P."/>
            <person name="Grigoriev I."/>
        </authorList>
    </citation>
    <scope>NUCLEOTIDE SEQUENCE</scope>
    <source>
        <strain evidence="3">CBS 113818</strain>
    </source>
</reference>
<dbReference type="AlphaFoldDB" id="A0A6A7A7X3"/>
<evidence type="ECO:0000256" key="1">
    <source>
        <dbReference type="SAM" id="MobiDB-lite"/>
    </source>
</evidence>
<dbReference type="SUPFAM" id="SSF52540">
    <property type="entry name" value="P-loop containing nucleoside triphosphate hydrolases"/>
    <property type="match status" value="1"/>
</dbReference>
<feature type="region of interest" description="Disordered" evidence="1">
    <location>
        <begin position="402"/>
        <end position="449"/>
    </location>
</feature>